<dbReference type="GO" id="GO:0016020">
    <property type="term" value="C:membrane"/>
    <property type="evidence" value="ECO:0007669"/>
    <property type="project" value="UniProtKB-SubCell"/>
</dbReference>
<dbReference type="PANTHER" id="PTHR10859">
    <property type="entry name" value="GLYCOSYL TRANSFERASE"/>
    <property type="match status" value="1"/>
</dbReference>
<dbReference type="Proteomes" id="UP000195141">
    <property type="component" value="Chromosome"/>
</dbReference>
<evidence type="ECO:0000256" key="2">
    <source>
        <dbReference type="ARBA" id="ARBA00022692"/>
    </source>
</evidence>
<dbReference type="InterPro" id="IPR029044">
    <property type="entry name" value="Nucleotide-diphossugar_trans"/>
</dbReference>
<reference evidence="8" key="1">
    <citation type="submission" date="2017-05" db="EMBL/GenBank/DDBJ databases">
        <title>The Genome Sequence of Enterococcus sp. 9E7_DIV0242.</title>
        <authorList>
            <consortium name="The Broad Institute Genomics Platform"/>
            <consortium name="The Broad Institute Genomic Center for Infectious Diseases"/>
            <person name="Earl A."/>
            <person name="Manson A."/>
            <person name="Schwartman J."/>
            <person name="Gilmore M."/>
            <person name="Abouelleil A."/>
            <person name="Cao P."/>
            <person name="Chapman S."/>
            <person name="Cusick C."/>
            <person name="Shea T."/>
            <person name="Young S."/>
            <person name="Neafsey D."/>
            <person name="Nusbaum C."/>
            <person name="Birren B."/>
        </authorList>
    </citation>
    <scope>NUCLEOTIDE SEQUENCE [LARGE SCALE GENOMIC DNA]</scope>
    <source>
        <strain evidence="8">9E7_DIV0242</strain>
    </source>
</reference>
<evidence type="ECO:0000259" key="6">
    <source>
        <dbReference type="Pfam" id="PF00535"/>
    </source>
</evidence>
<feature type="transmembrane region" description="Helical" evidence="5">
    <location>
        <begin position="233"/>
        <end position="256"/>
    </location>
</feature>
<keyword evidence="10" id="KW-1185">Reference proteome</keyword>
<dbReference type="SUPFAM" id="SSF53448">
    <property type="entry name" value="Nucleotide-diphospho-sugar transferases"/>
    <property type="match status" value="1"/>
</dbReference>
<keyword evidence="3 5" id="KW-1133">Transmembrane helix</keyword>
<keyword evidence="2 5" id="KW-0812">Transmembrane</keyword>
<sequence>MISKDYVGIIIPSLDPDDKFLHLLKDLKNSDFNHIFVINDGSNDSYNDYYQKAVSDYGCVLLTHQVNWGKGRALKTAFNHILTEYPEIQSTVTVDSDGQHRIEDIEKCYQTSIENEEALIMGCRDFSKETSDIPFRSRFGNVMTCKVLKLFCGITLSDTQTGLRGISRSLMRKFLTVDGERFEYEMNMILETKEQGIGIVEVPIQTIYIEENETSHFNPLKDSLRIYSLFAKFIFSSVCSFLIDIALFAVFVRILAGVSDHYILFSAYLARAISSLFNYQMNKTQVFKADDGSRSPLVKYIFLCIVQIVVSSFATEWLFQALKIDVTGIKIIVDVLLFFISFQIQRNWVFRKKDNV</sequence>
<proteinExistence type="predicted"/>
<evidence type="ECO:0000259" key="7">
    <source>
        <dbReference type="Pfam" id="PF04138"/>
    </source>
</evidence>
<evidence type="ECO:0000256" key="1">
    <source>
        <dbReference type="ARBA" id="ARBA00004141"/>
    </source>
</evidence>
<organism evidence="8">
    <name type="scientific">Candidatus Enterococcus clewellii</name>
    <dbReference type="NCBI Taxonomy" id="1834193"/>
    <lineage>
        <taxon>Bacteria</taxon>
        <taxon>Bacillati</taxon>
        <taxon>Bacillota</taxon>
        <taxon>Bacilli</taxon>
        <taxon>Lactobacillales</taxon>
        <taxon>Enterococcaceae</taxon>
        <taxon>Enterococcus</taxon>
    </lineage>
</organism>
<feature type="transmembrane region" description="Helical" evidence="5">
    <location>
        <begin position="300"/>
        <end position="320"/>
    </location>
</feature>
<dbReference type="RefSeq" id="WP_086351006.1">
    <property type="nucleotide sequence ID" value="NZ_CP147247.1"/>
</dbReference>
<dbReference type="GO" id="GO:0006487">
    <property type="term" value="P:protein N-linked glycosylation"/>
    <property type="evidence" value="ECO:0007669"/>
    <property type="project" value="TreeGrafter"/>
</dbReference>
<evidence type="ECO:0000313" key="10">
    <source>
        <dbReference type="Proteomes" id="UP000195141"/>
    </source>
</evidence>
<reference evidence="9" key="2">
    <citation type="submission" date="2017-05" db="EMBL/GenBank/DDBJ databases">
        <authorList>
            <consortium name="The Broad Institute Genomics Platform"/>
            <consortium name="The Broad Institute Genomic Center for Infectious Diseases"/>
            <person name="Earl A."/>
            <person name="Manson A."/>
            <person name="Schwartman J."/>
            <person name="Gilmore M."/>
            <person name="Abouelleil A."/>
            <person name="Cao P."/>
            <person name="Chapman S."/>
            <person name="Cusick C."/>
            <person name="Shea T."/>
            <person name="Young S."/>
            <person name="Neafsey D."/>
            <person name="Nusbaum C."/>
            <person name="Birren B."/>
        </authorList>
    </citation>
    <scope>NUCLEOTIDE SEQUENCE</scope>
    <source>
        <strain evidence="9">9E7_DIV0242</strain>
    </source>
</reference>
<feature type="domain" description="GtrA/DPMS transmembrane" evidence="7">
    <location>
        <begin position="232"/>
        <end position="350"/>
    </location>
</feature>
<dbReference type="OrthoDB" id="9810303at2"/>
<reference evidence="9" key="3">
    <citation type="submission" date="2024-03" db="EMBL/GenBank/DDBJ databases">
        <title>The Genome Sequence of Enterococcus sp. DIV0242b.</title>
        <authorList>
            <consortium name="The Broad Institute Genomics Platform"/>
            <consortium name="The Broad Institute Microbial Omics Core"/>
            <consortium name="The Broad Institute Genomic Center for Infectious Diseases"/>
            <person name="Earl A."/>
            <person name="Manson A."/>
            <person name="Gilmore M."/>
            <person name="Schwartman J."/>
            <person name="Shea T."/>
            <person name="Abouelleil A."/>
            <person name="Cao P."/>
            <person name="Chapman S."/>
            <person name="Cusick C."/>
            <person name="Young S."/>
            <person name="Neafsey D."/>
            <person name="Nusbaum C."/>
            <person name="Birren B."/>
        </authorList>
    </citation>
    <scope>NUCLEOTIDE SEQUENCE</scope>
    <source>
        <strain evidence="9">9E7_DIV0242</strain>
    </source>
</reference>
<dbReference type="GO" id="GO:0000271">
    <property type="term" value="P:polysaccharide biosynthetic process"/>
    <property type="evidence" value="ECO:0007669"/>
    <property type="project" value="InterPro"/>
</dbReference>
<evidence type="ECO:0000313" key="9">
    <source>
        <dbReference type="EMBL" id="WYJ91840.1"/>
    </source>
</evidence>
<accession>A0A242JWZ9</accession>
<dbReference type="Pfam" id="PF04138">
    <property type="entry name" value="GtrA_DPMS_TM"/>
    <property type="match status" value="1"/>
</dbReference>
<dbReference type="CDD" id="cd04179">
    <property type="entry name" value="DPM_DPG-synthase_like"/>
    <property type="match status" value="1"/>
</dbReference>
<keyword evidence="4 5" id="KW-0472">Membrane</keyword>
<evidence type="ECO:0000256" key="4">
    <source>
        <dbReference type="ARBA" id="ARBA00023136"/>
    </source>
</evidence>
<dbReference type="EMBL" id="NGMM01000009">
    <property type="protein sequence ID" value="OTP09846.1"/>
    <property type="molecule type" value="Genomic_DNA"/>
</dbReference>
<name>A0A242JWZ9_9ENTE</name>
<gene>
    <name evidence="9" type="ORF">A5888_003608</name>
    <name evidence="8" type="ORF">A5888_004042</name>
</gene>
<feature type="domain" description="Glycosyltransferase 2-like" evidence="6">
    <location>
        <begin position="9"/>
        <end position="173"/>
    </location>
</feature>
<evidence type="ECO:0000256" key="5">
    <source>
        <dbReference type="SAM" id="Phobius"/>
    </source>
</evidence>
<evidence type="ECO:0000313" key="8">
    <source>
        <dbReference type="EMBL" id="OTP09846.1"/>
    </source>
</evidence>
<evidence type="ECO:0000256" key="3">
    <source>
        <dbReference type="ARBA" id="ARBA00022989"/>
    </source>
</evidence>
<protein>
    <recommendedName>
        <fullName evidence="11">GtrA-like protein domain-containing protein</fullName>
    </recommendedName>
</protein>
<dbReference type="InterPro" id="IPR007267">
    <property type="entry name" value="GtrA_DPMS_TM"/>
</dbReference>
<dbReference type="PANTHER" id="PTHR10859:SF114">
    <property type="entry name" value="DOLICHOL-PHOSPHATE MANNOSYLTRANSFERASE"/>
    <property type="match status" value="1"/>
</dbReference>
<dbReference type="Pfam" id="PF00535">
    <property type="entry name" value="Glycos_transf_2"/>
    <property type="match status" value="1"/>
</dbReference>
<feature type="transmembrane region" description="Helical" evidence="5">
    <location>
        <begin position="262"/>
        <end position="279"/>
    </location>
</feature>
<evidence type="ECO:0008006" key="11">
    <source>
        <dbReference type="Google" id="ProtNLM"/>
    </source>
</evidence>
<dbReference type="InterPro" id="IPR001173">
    <property type="entry name" value="Glyco_trans_2-like"/>
</dbReference>
<dbReference type="EMBL" id="CP147247">
    <property type="protein sequence ID" value="WYJ91840.1"/>
    <property type="molecule type" value="Genomic_DNA"/>
</dbReference>
<comment type="subcellular location">
    <subcellularLocation>
        <location evidence="1">Membrane</location>
        <topology evidence="1">Multi-pass membrane protein</topology>
    </subcellularLocation>
</comment>
<dbReference type="Gene3D" id="3.90.550.10">
    <property type="entry name" value="Spore Coat Polysaccharide Biosynthesis Protein SpsA, Chain A"/>
    <property type="match status" value="1"/>
</dbReference>
<dbReference type="AlphaFoldDB" id="A0A242JWZ9"/>
<feature type="transmembrane region" description="Helical" evidence="5">
    <location>
        <begin position="326"/>
        <end position="344"/>
    </location>
</feature>